<dbReference type="SUPFAM" id="SSF48452">
    <property type="entry name" value="TPR-like"/>
    <property type="match status" value="3"/>
</dbReference>
<dbReference type="OrthoDB" id="9766710at2"/>
<dbReference type="Gene3D" id="1.25.40.10">
    <property type="entry name" value="Tetratricopeptide repeat domain"/>
    <property type="match status" value="1"/>
</dbReference>
<evidence type="ECO:0000256" key="2">
    <source>
        <dbReference type="SAM" id="SignalP"/>
    </source>
</evidence>
<dbReference type="PANTHER" id="PTHR12558:SF13">
    <property type="entry name" value="CELL DIVISION CYCLE PROTEIN 27 HOMOLOG"/>
    <property type="match status" value="1"/>
</dbReference>
<keyword evidence="4" id="KW-1185">Reference proteome</keyword>
<accession>A0A3S8U7D8</accession>
<dbReference type="InterPro" id="IPR011990">
    <property type="entry name" value="TPR-like_helical_dom_sf"/>
</dbReference>
<dbReference type="RefSeq" id="WP_125325635.1">
    <property type="nucleotide sequence ID" value="NZ_CP034328.1"/>
</dbReference>
<evidence type="ECO:0000313" key="3">
    <source>
        <dbReference type="EMBL" id="AZL59440.1"/>
    </source>
</evidence>
<evidence type="ECO:0000313" key="4">
    <source>
        <dbReference type="Proteomes" id="UP000282002"/>
    </source>
</evidence>
<evidence type="ECO:0000256" key="1">
    <source>
        <dbReference type="PROSITE-ProRule" id="PRU00339"/>
    </source>
</evidence>
<keyword evidence="1" id="KW-0802">TPR repeat</keyword>
<feature type="chain" id="PRO_5018976697" evidence="2">
    <location>
        <begin position="25"/>
        <end position="571"/>
    </location>
</feature>
<gene>
    <name evidence="3" type="ORF">EI545_11655</name>
</gene>
<feature type="repeat" description="TPR" evidence="1">
    <location>
        <begin position="469"/>
        <end position="502"/>
    </location>
</feature>
<dbReference type="EMBL" id="CP034328">
    <property type="protein sequence ID" value="AZL59440.1"/>
    <property type="molecule type" value="Genomic_DNA"/>
</dbReference>
<dbReference type="PANTHER" id="PTHR12558">
    <property type="entry name" value="CELL DIVISION CYCLE 16,23,27"/>
    <property type="match status" value="1"/>
</dbReference>
<protein>
    <submittedName>
        <fullName evidence="3">Tetratricopeptide repeat protein</fullName>
    </submittedName>
</protein>
<organism evidence="3 4">
    <name type="scientific">Tabrizicola piscis</name>
    <dbReference type="NCBI Taxonomy" id="2494374"/>
    <lineage>
        <taxon>Bacteria</taxon>
        <taxon>Pseudomonadati</taxon>
        <taxon>Pseudomonadota</taxon>
        <taxon>Alphaproteobacteria</taxon>
        <taxon>Rhodobacterales</taxon>
        <taxon>Paracoccaceae</taxon>
        <taxon>Tabrizicola</taxon>
    </lineage>
</organism>
<dbReference type="Pfam" id="PF13432">
    <property type="entry name" value="TPR_16"/>
    <property type="match status" value="2"/>
</dbReference>
<dbReference type="AlphaFoldDB" id="A0A3S8U7D8"/>
<sequence length="571" mass="61351">MPHAVSRTLTALVMAAVLATPLRADGDGDAGAYLAARVAESENDFRAAAGWYGKAILSDSGNARLLEGAILAELGNGDFAIAAEAARQLKALGGPPSQLAEFALLADEAQREDYAAILAAAEGDRDLGELVNALVQAWAHVGAGKMSEAITAFDAVIATPGLEAFGLYHKALALASVGDLEGADAILSGRASGPIFVMRRGVFAHAQILSQLERNAEALALLDSSFGTGPDPIIDDLRRRLQAGEPLPFDTVRTARDGIAEVFFTVSTALNGEADAVYTLLHLRVAGYLRPDHTDALLLTADVLDRLGQLELAVETYALFTPDSPAYVAAEIGRANALRAQGKSDAALEALQALARSHGTLIGVQFALGDLLRMEERFDEAEVAYTAALDLLPEIGPDDWVLFFYRGICHEQSQDWAAAEADFRRSLDLNPNQPQVLNYLGYGLVDRGEKLEEALGLIEKAVAADPEKGYIIDSLAWAYFRLGRYEDALEPMERASLLEPVDPIVTDHLGDVYWMVGRKLEAQFQWRRALSFDPTEKDAERIRRKLDKGLDTVMAEEAAGAVPVKAAEVGD</sequence>
<proteinExistence type="predicted"/>
<name>A0A3S8U7D8_9RHOB</name>
<dbReference type="SMART" id="SM00028">
    <property type="entry name" value="TPR"/>
    <property type="match status" value="6"/>
</dbReference>
<feature type="signal peptide" evidence="2">
    <location>
        <begin position="1"/>
        <end position="24"/>
    </location>
</feature>
<keyword evidence="2" id="KW-0732">Signal</keyword>
<dbReference type="KEGG" id="taw:EI545_11655"/>
<dbReference type="PROSITE" id="PS50005">
    <property type="entry name" value="TPR"/>
    <property type="match status" value="2"/>
</dbReference>
<reference evidence="3 4" key="1">
    <citation type="submission" date="2018-12" db="EMBL/GenBank/DDBJ databases">
        <title>Complete genome sequencing of Tabrizicola sp. K13M18.</title>
        <authorList>
            <person name="Bae J.-W."/>
        </authorList>
    </citation>
    <scope>NUCLEOTIDE SEQUENCE [LARGE SCALE GENOMIC DNA]</scope>
    <source>
        <strain evidence="3 4">K13M18</strain>
    </source>
</reference>
<feature type="repeat" description="TPR" evidence="1">
    <location>
        <begin position="400"/>
        <end position="433"/>
    </location>
</feature>
<dbReference type="Proteomes" id="UP000282002">
    <property type="component" value="Chromosome"/>
</dbReference>
<dbReference type="InterPro" id="IPR019734">
    <property type="entry name" value="TPR_rpt"/>
</dbReference>